<evidence type="ECO:0000256" key="1">
    <source>
        <dbReference type="SAM" id="MobiDB-lite"/>
    </source>
</evidence>
<proteinExistence type="predicted"/>
<dbReference type="EMBL" id="MU853332">
    <property type="protein sequence ID" value="KAK4117491.1"/>
    <property type="molecule type" value="Genomic_DNA"/>
</dbReference>
<name>A0AAN6TNJ5_9PEZI</name>
<feature type="compositionally biased region" description="Polar residues" evidence="1">
    <location>
        <begin position="84"/>
        <end position="96"/>
    </location>
</feature>
<reference evidence="2" key="2">
    <citation type="submission" date="2023-05" db="EMBL/GenBank/DDBJ databases">
        <authorList>
            <consortium name="Lawrence Berkeley National Laboratory"/>
            <person name="Steindorff A."/>
            <person name="Hensen N."/>
            <person name="Bonometti L."/>
            <person name="Westerberg I."/>
            <person name="Brannstrom I.O."/>
            <person name="Guillou S."/>
            <person name="Cros-Aarteil S."/>
            <person name="Calhoun S."/>
            <person name="Haridas S."/>
            <person name="Kuo A."/>
            <person name="Mondo S."/>
            <person name="Pangilinan J."/>
            <person name="Riley R."/>
            <person name="Labutti K."/>
            <person name="Andreopoulos B."/>
            <person name="Lipzen A."/>
            <person name="Chen C."/>
            <person name="Yanf M."/>
            <person name="Daum C."/>
            <person name="Ng V."/>
            <person name="Clum A."/>
            <person name="Ohm R."/>
            <person name="Martin F."/>
            <person name="Silar P."/>
            <person name="Natvig D."/>
            <person name="Lalanne C."/>
            <person name="Gautier V."/>
            <person name="Ament-Velasquez S.L."/>
            <person name="Kruys A."/>
            <person name="Hutchinson M.I."/>
            <person name="Powell A.J."/>
            <person name="Barry K."/>
            <person name="Miller A.N."/>
            <person name="Grigoriev I.V."/>
            <person name="Debuchy R."/>
            <person name="Gladieux P."/>
            <person name="Thoren M.H."/>
            <person name="Johannesson H."/>
        </authorList>
    </citation>
    <scope>NUCLEOTIDE SEQUENCE</scope>
    <source>
        <strain evidence="2">CBS 508.74</strain>
    </source>
</reference>
<evidence type="ECO:0000313" key="2">
    <source>
        <dbReference type="EMBL" id="KAK4117491.1"/>
    </source>
</evidence>
<protein>
    <submittedName>
        <fullName evidence="2">Uncharacterized protein</fullName>
    </submittedName>
</protein>
<reference evidence="2" key="1">
    <citation type="journal article" date="2023" name="Mol. Phylogenet. Evol.">
        <title>Genome-scale phylogeny and comparative genomics of the fungal order Sordariales.</title>
        <authorList>
            <person name="Hensen N."/>
            <person name="Bonometti L."/>
            <person name="Westerberg I."/>
            <person name="Brannstrom I.O."/>
            <person name="Guillou S."/>
            <person name="Cros-Aarteil S."/>
            <person name="Calhoun S."/>
            <person name="Haridas S."/>
            <person name="Kuo A."/>
            <person name="Mondo S."/>
            <person name="Pangilinan J."/>
            <person name="Riley R."/>
            <person name="LaButti K."/>
            <person name="Andreopoulos B."/>
            <person name="Lipzen A."/>
            <person name="Chen C."/>
            <person name="Yan M."/>
            <person name="Daum C."/>
            <person name="Ng V."/>
            <person name="Clum A."/>
            <person name="Steindorff A."/>
            <person name="Ohm R.A."/>
            <person name="Martin F."/>
            <person name="Silar P."/>
            <person name="Natvig D.O."/>
            <person name="Lalanne C."/>
            <person name="Gautier V."/>
            <person name="Ament-Velasquez S.L."/>
            <person name="Kruys A."/>
            <person name="Hutchinson M.I."/>
            <person name="Powell A.J."/>
            <person name="Barry K."/>
            <person name="Miller A.N."/>
            <person name="Grigoriev I.V."/>
            <person name="Debuchy R."/>
            <person name="Gladieux P."/>
            <person name="Hiltunen Thoren M."/>
            <person name="Johannesson H."/>
        </authorList>
    </citation>
    <scope>NUCLEOTIDE SEQUENCE</scope>
    <source>
        <strain evidence="2">CBS 508.74</strain>
    </source>
</reference>
<sequence>MPSFSMLRRSPHGRRRGEQKHDNNEGASKPNDALRGEDSQHNAGPPVNGPGDASDGEIKGRRGLNRELLQNIRNRIVGKPPSTPQRGSTQPQQTVTVRATPPPQLYIHTFPSMHNPDIRAPPCLKSCTYLHFPRTTNLPSPVRSTPHAALLQREFPYLLYHSTLGCNRSRTCA</sequence>
<feature type="region of interest" description="Disordered" evidence="1">
    <location>
        <begin position="1"/>
        <end position="96"/>
    </location>
</feature>
<dbReference type="GeneID" id="89933761"/>
<dbReference type="AlphaFoldDB" id="A0AAN6TNJ5"/>
<dbReference type="RefSeq" id="XP_064675061.1">
    <property type="nucleotide sequence ID" value="XM_064809637.1"/>
</dbReference>
<accession>A0AAN6TNJ5</accession>
<gene>
    <name evidence="2" type="ORF">N656DRAFT_43382</name>
</gene>
<keyword evidence="3" id="KW-1185">Reference proteome</keyword>
<feature type="compositionally biased region" description="Basic residues" evidence="1">
    <location>
        <begin position="9"/>
        <end position="18"/>
    </location>
</feature>
<evidence type="ECO:0000313" key="3">
    <source>
        <dbReference type="Proteomes" id="UP001302812"/>
    </source>
</evidence>
<organism evidence="2 3">
    <name type="scientific">Canariomyces notabilis</name>
    <dbReference type="NCBI Taxonomy" id="2074819"/>
    <lineage>
        <taxon>Eukaryota</taxon>
        <taxon>Fungi</taxon>
        <taxon>Dikarya</taxon>
        <taxon>Ascomycota</taxon>
        <taxon>Pezizomycotina</taxon>
        <taxon>Sordariomycetes</taxon>
        <taxon>Sordariomycetidae</taxon>
        <taxon>Sordariales</taxon>
        <taxon>Chaetomiaceae</taxon>
        <taxon>Canariomyces</taxon>
    </lineage>
</organism>
<comment type="caution">
    <text evidence="2">The sequence shown here is derived from an EMBL/GenBank/DDBJ whole genome shotgun (WGS) entry which is preliminary data.</text>
</comment>
<dbReference type="Proteomes" id="UP001302812">
    <property type="component" value="Unassembled WGS sequence"/>
</dbReference>